<feature type="transmembrane region" description="Helical" evidence="1">
    <location>
        <begin position="78"/>
        <end position="98"/>
    </location>
</feature>
<feature type="transmembrane region" description="Helical" evidence="1">
    <location>
        <begin position="110"/>
        <end position="128"/>
    </location>
</feature>
<reference evidence="2 3" key="1">
    <citation type="submission" date="2014-07" db="EMBL/GenBank/DDBJ databases">
        <title>Complete genome sequence of Corynebacterium atypicum DSM 44849: identifiction of the mycolic acid biosynthesis genes.</title>
        <authorList>
            <person name="Tippelt A."/>
            <person name="Mollmann S."/>
            <person name="Albersmeier A."/>
            <person name="Jaenicke S."/>
            <person name="Ruckert C."/>
            <person name="Tauch A."/>
        </authorList>
    </citation>
    <scope>NUCLEOTIDE SEQUENCE [LARGE SCALE GENOMIC DNA]</scope>
    <source>
        <strain evidence="2 3">R2070</strain>
    </source>
</reference>
<accession>A0ABN4DDM9</accession>
<keyword evidence="1" id="KW-0472">Membrane</keyword>
<feature type="transmembrane region" description="Helical" evidence="1">
    <location>
        <begin position="20"/>
        <end position="44"/>
    </location>
</feature>
<gene>
    <name evidence="2" type="ORF">CATYP_06885</name>
</gene>
<protein>
    <submittedName>
        <fullName evidence="2">Membrane protein</fullName>
    </submittedName>
</protein>
<feature type="transmembrane region" description="Helical" evidence="1">
    <location>
        <begin position="50"/>
        <end position="66"/>
    </location>
</feature>
<evidence type="ECO:0000313" key="2">
    <source>
        <dbReference type="EMBL" id="AIG64363.1"/>
    </source>
</evidence>
<organism evidence="2 3">
    <name type="scientific">Corynebacterium atypicum</name>
    <dbReference type="NCBI Taxonomy" id="191610"/>
    <lineage>
        <taxon>Bacteria</taxon>
        <taxon>Bacillati</taxon>
        <taxon>Actinomycetota</taxon>
        <taxon>Actinomycetes</taxon>
        <taxon>Mycobacteriales</taxon>
        <taxon>Corynebacteriaceae</taxon>
        <taxon>Corynebacterium</taxon>
    </lineage>
</organism>
<keyword evidence="1" id="KW-1133">Transmembrane helix</keyword>
<sequence length="131" mass="13828">MTRRRVLREDFSTGEVAGAFVWLALGAAFSALLEVVYLGAFITLPSGTRVALPVTIVVAFFFNMVLSRTALLWTRRAGLAAIPLGVWAAVFFVLMFGVSVTGDQLVGSNARSLLLLVAGVAGGSWPLVAGK</sequence>
<name>A0ABN4DDM9_9CORY</name>
<evidence type="ECO:0000313" key="3">
    <source>
        <dbReference type="Proteomes" id="UP000028504"/>
    </source>
</evidence>
<keyword evidence="1" id="KW-0812">Transmembrane</keyword>
<evidence type="ECO:0000256" key="1">
    <source>
        <dbReference type="SAM" id="Phobius"/>
    </source>
</evidence>
<keyword evidence="3" id="KW-1185">Reference proteome</keyword>
<dbReference type="Proteomes" id="UP000028504">
    <property type="component" value="Chromosome"/>
</dbReference>
<dbReference type="EMBL" id="CP008944">
    <property type="protein sequence ID" value="AIG64363.1"/>
    <property type="molecule type" value="Genomic_DNA"/>
</dbReference>
<proteinExistence type="predicted"/>